<feature type="domain" description="Cupin type-2" evidence="4">
    <location>
        <begin position="97"/>
        <end position="164"/>
    </location>
</feature>
<gene>
    <name evidence="5" type="ORF">FHS31_002139</name>
</gene>
<dbReference type="GO" id="GO:0047922">
    <property type="term" value="F:gentisate 1,2-dioxygenase activity"/>
    <property type="evidence" value="ECO:0007669"/>
    <property type="project" value="UniProtKB-EC"/>
</dbReference>
<keyword evidence="6" id="KW-1185">Reference proteome</keyword>
<dbReference type="RefSeq" id="WP_341786338.1">
    <property type="nucleotide sequence ID" value="NZ_JAAOZC010000005.1"/>
</dbReference>
<dbReference type="EMBL" id="JAAOZC010000005">
    <property type="protein sequence ID" value="NIJ08518.1"/>
    <property type="molecule type" value="Genomic_DNA"/>
</dbReference>
<dbReference type="CDD" id="cd02216">
    <property type="entry name" value="cupin_GDO-like_N"/>
    <property type="match status" value="1"/>
</dbReference>
<dbReference type="InterPro" id="IPR011960">
    <property type="entry name" value="Gentisate_dOase"/>
</dbReference>
<dbReference type="EC" id="1.13.11.4" evidence="3"/>
<dbReference type="SUPFAM" id="SSF51182">
    <property type="entry name" value="RmlC-like cupins"/>
    <property type="match status" value="1"/>
</dbReference>
<dbReference type="InterPro" id="IPR014710">
    <property type="entry name" value="RmlC-like_jellyroll"/>
</dbReference>
<dbReference type="InterPro" id="IPR047183">
    <property type="entry name" value="GDO-like"/>
</dbReference>
<evidence type="ECO:0000313" key="5">
    <source>
        <dbReference type="EMBL" id="NIJ08518.1"/>
    </source>
</evidence>
<dbReference type="InterPro" id="IPR013096">
    <property type="entry name" value="Cupin_2"/>
</dbReference>
<evidence type="ECO:0000313" key="6">
    <source>
        <dbReference type="Proteomes" id="UP000727456"/>
    </source>
</evidence>
<name>A0ABX0TSM1_9SPHN</name>
<dbReference type="PANTHER" id="PTHR41517">
    <property type="entry name" value="1,2-DIOXYGENASE PROTEIN-RELATED"/>
    <property type="match status" value="1"/>
</dbReference>
<comment type="caution">
    <text evidence="5">The sequence shown here is derived from an EMBL/GenBank/DDBJ whole genome shotgun (WGS) entry which is preliminary data.</text>
</comment>
<sequence>MATLVRPSNLETARDDFYDRLTPERLTPLWKVLSALVTPTPRTPAAAAAWSFERIQPLLMEAGELITAAEAERRVLILENPALPGQSRITNTLYAGLQLILPGEVAPAHRHAQNALRFIMQGEGAFTALDGERAYMHKHDLILTPAWLWHDHGNETDQPMIWLDGLDIPLVQMLDASFAEHREDRGAWPTTRPAGDAGMRWGRNMRPVHADRVAGQGNPLFIYPFVEWRETLEVLRRSEAPHVHDAYLMEFTNPVDGGPVMATMSAFARLVPAGFETRAARSSDGMIHVVVEGTGTLLIDDKAFALAPGEIVVVPSWAERRFSADSDLVLFSYSDRATQQKLSLWREQVN</sequence>
<keyword evidence="1" id="KW-0223">Dioxygenase</keyword>
<proteinExistence type="predicted"/>
<evidence type="ECO:0000259" key="4">
    <source>
        <dbReference type="Pfam" id="PF07883"/>
    </source>
</evidence>
<dbReference type="NCBIfam" id="TIGR02272">
    <property type="entry name" value="gentisate_1_2"/>
    <property type="match status" value="1"/>
</dbReference>
<dbReference type="Pfam" id="PF07883">
    <property type="entry name" value="Cupin_2"/>
    <property type="match status" value="1"/>
</dbReference>
<evidence type="ECO:0000256" key="2">
    <source>
        <dbReference type="ARBA" id="ARBA00023002"/>
    </source>
</evidence>
<dbReference type="InterPro" id="IPR011051">
    <property type="entry name" value="RmlC_Cupin_sf"/>
</dbReference>
<dbReference type="Gene3D" id="2.60.120.10">
    <property type="entry name" value="Jelly Rolls"/>
    <property type="match status" value="1"/>
</dbReference>
<dbReference type="CDD" id="cd06992">
    <property type="entry name" value="cupin_GDO-like_C"/>
    <property type="match status" value="1"/>
</dbReference>
<evidence type="ECO:0000256" key="3">
    <source>
        <dbReference type="NCBIfam" id="TIGR02272"/>
    </source>
</evidence>
<organism evidence="5 6">
    <name type="scientific">Sphingomonas vulcanisoli</name>
    <dbReference type="NCBI Taxonomy" id="1658060"/>
    <lineage>
        <taxon>Bacteria</taxon>
        <taxon>Pseudomonadati</taxon>
        <taxon>Pseudomonadota</taxon>
        <taxon>Alphaproteobacteria</taxon>
        <taxon>Sphingomonadales</taxon>
        <taxon>Sphingomonadaceae</taxon>
        <taxon>Sphingomonas</taxon>
    </lineage>
</organism>
<dbReference type="PANTHER" id="PTHR41517:SF1">
    <property type="entry name" value="CUPIN"/>
    <property type="match status" value="1"/>
</dbReference>
<protein>
    <recommendedName>
        <fullName evidence="3">Gentisate 1,2-dioxygenase</fullName>
        <ecNumber evidence="3">1.13.11.4</ecNumber>
    </recommendedName>
</protein>
<dbReference type="Proteomes" id="UP000727456">
    <property type="component" value="Unassembled WGS sequence"/>
</dbReference>
<evidence type="ECO:0000256" key="1">
    <source>
        <dbReference type="ARBA" id="ARBA00022964"/>
    </source>
</evidence>
<keyword evidence="2 5" id="KW-0560">Oxidoreductase</keyword>
<reference evidence="5 6" key="1">
    <citation type="submission" date="2020-03" db="EMBL/GenBank/DDBJ databases">
        <title>Genomic Encyclopedia of Type Strains, Phase III (KMG-III): the genomes of soil and plant-associated and newly described type strains.</title>
        <authorList>
            <person name="Whitman W."/>
        </authorList>
    </citation>
    <scope>NUCLEOTIDE SEQUENCE [LARGE SCALE GENOMIC DNA]</scope>
    <source>
        <strain evidence="5 6">CECT 8804</strain>
    </source>
</reference>
<accession>A0ABX0TSM1</accession>